<evidence type="ECO:0000256" key="8">
    <source>
        <dbReference type="SAM" id="Phobius"/>
    </source>
</evidence>
<dbReference type="RefSeq" id="WP_205495263.1">
    <property type="nucleotide sequence ID" value="NZ_JAFHAP010000008.1"/>
</dbReference>
<feature type="transmembrane region" description="Helical" evidence="8">
    <location>
        <begin position="282"/>
        <end position="307"/>
    </location>
</feature>
<comment type="caution">
    <text evidence="9">The sequence shown here is derived from an EMBL/GenBank/DDBJ whole genome shotgun (WGS) entry which is preliminary data.</text>
</comment>
<sequence>MSDFTKNFGRDSVQPVSMDGRSMGFFATFSLWIGANVVVTTVYTGMLLVPALDYPTAIMVILLGSLIGAVPLILMGNIGTRTGLPTMIVTKGAFGDRGAVLPSAVNAIILIGWTWIQAYMAGLSLDHAVTYLTGYSNINLFTVVTEIAVVAITIYGHRGIESTEKVVATLMILLSVIVFGYLFTAFDFGKLIHMAAEKNSNMTAMVAFDIVVATAFSWMPTVCDYNRNCVSEKTGMMGTYLGYNLATLIAMGLGATVSGFSLMENMTQTYDPVDLIGRSHPVLGFVAAIVIFLSVLSTNVMALYSATMSYLAIFPRHRFWVPALVMGIISIVGALLKSWLLEHFQNFLLMIGTLFIPVVAIVLVDYYLFKRMHYDGEEIVTGQNKTYWYFRGVNPRAYAAYVAGAVFAYCFSYIHTLPTGATILTFIITALVYGALMKFSVQERRLSGMTKANNLQGRFSR</sequence>
<evidence type="ECO:0000256" key="1">
    <source>
        <dbReference type="ARBA" id="ARBA00004141"/>
    </source>
</evidence>
<dbReference type="EMBL" id="JAFHAP010000008">
    <property type="protein sequence ID" value="MBN2909908.1"/>
    <property type="molecule type" value="Genomic_DNA"/>
</dbReference>
<feature type="transmembrane region" description="Helical" evidence="8">
    <location>
        <begin position="200"/>
        <end position="219"/>
    </location>
</feature>
<reference evidence="9" key="1">
    <citation type="journal article" date="2024" name="Int. J. Syst. Evol. Microbiol.">
        <title>Polycladomyces zharkentensis sp. nov., a novel thermophilic cellulose- and starch-degrading member of the Bacillota from a geothermal aquifer in Kazakhstan.</title>
        <authorList>
            <person name="Mashzhan A."/>
            <person name="Kistaubayeva A."/>
            <person name="Javier-Lopez R."/>
            <person name="Bissenova U."/>
            <person name="Bissenbay A."/>
            <person name="Birkeland N.K."/>
        </authorList>
    </citation>
    <scope>NUCLEOTIDE SEQUENCE</scope>
    <source>
        <strain evidence="9">ZKZ2T</strain>
    </source>
</reference>
<keyword evidence="10" id="KW-1185">Reference proteome</keyword>
<comment type="similarity">
    <text evidence="2 7">Belongs to the purine-cytosine permease (2.A.39) family.</text>
</comment>
<evidence type="ECO:0000256" key="4">
    <source>
        <dbReference type="ARBA" id="ARBA00022692"/>
    </source>
</evidence>
<feature type="transmembrane region" description="Helical" evidence="8">
    <location>
        <begin position="99"/>
        <end position="118"/>
    </location>
</feature>
<feature type="transmembrane region" description="Helical" evidence="8">
    <location>
        <begin position="347"/>
        <end position="369"/>
    </location>
</feature>
<feature type="transmembrane region" description="Helical" evidence="8">
    <location>
        <begin position="421"/>
        <end position="441"/>
    </location>
</feature>
<dbReference type="CDD" id="cd11484">
    <property type="entry name" value="SLC-NCS1sbd_CobB-like"/>
    <property type="match status" value="1"/>
</dbReference>
<dbReference type="InterPro" id="IPR001248">
    <property type="entry name" value="Pur-cyt_permease"/>
</dbReference>
<feature type="transmembrane region" description="Helical" evidence="8">
    <location>
        <begin position="138"/>
        <end position="155"/>
    </location>
</feature>
<evidence type="ECO:0000256" key="7">
    <source>
        <dbReference type="PIRNR" id="PIRNR002744"/>
    </source>
</evidence>
<evidence type="ECO:0000256" key="3">
    <source>
        <dbReference type="ARBA" id="ARBA00022448"/>
    </source>
</evidence>
<organism evidence="9 10">
    <name type="scientific">Polycladomyces zharkentensis</name>
    <dbReference type="NCBI Taxonomy" id="2807616"/>
    <lineage>
        <taxon>Bacteria</taxon>
        <taxon>Bacillati</taxon>
        <taxon>Bacillota</taxon>
        <taxon>Bacilli</taxon>
        <taxon>Bacillales</taxon>
        <taxon>Thermoactinomycetaceae</taxon>
        <taxon>Polycladomyces</taxon>
    </lineage>
</organism>
<evidence type="ECO:0000256" key="2">
    <source>
        <dbReference type="ARBA" id="ARBA00008974"/>
    </source>
</evidence>
<dbReference type="PANTHER" id="PTHR30569:SF0">
    <property type="entry name" value="CYTOSINE PERMEASE"/>
    <property type="match status" value="1"/>
</dbReference>
<evidence type="ECO:0000256" key="6">
    <source>
        <dbReference type="ARBA" id="ARBA00023136"/>
    </source>
</evidence>
<feature type="transmembrane region" description="Helical" evidence="8">
    <location>
        <begin position="319"/>
        <end position="341"/>
    </location>
</feature>
<keyword evidence="5 8" id="KW-1133">Transmembrane helix</keyword>
<proteinExistence type="inferred from homology"/>
<feature type="transmembrane region" description="Helical" evidence="8">
    <location>
        <begin position="25"/>
        <end position="48"/>
    </location>
</feature>
<gene>
    <name evidence="9" type="ORF">JQC72_10265</name>
</gene>
<dbReference type="PANTHER" id="PTHR30569">
    <property type="entry name" value="CYTOSINE TRANSPORTER CODB"/>
    <property type="match status" value="1"/>
</dbReference>
<evidence type="ECO:0000256" key="5">
    <source>
        <dbReference type="ARBA" id="ARBA00022989"/>
    </source>
</evidence>
<feature type="transmembrane region" description="Helical" evidence="8">
    <location>
        <begin position="167"/>
        <end position="188"/>
    </location>
</feature>
<feature type="transmembrane region" description="Helical" evidence="8">
    <location>
        <begin position="240"/>
        <end position="262"/>
    </location>
</feature>
<keyword evidence="6 7" id="KW-0472">Membrane</keyword>
<evidence type="ECO:0000313" key="9">
    <source>
        <dbReference type="EMBL" id="MBN2909908.1"/>
    </source>
</evidence>
<feature type="transmembrane region" description="Helical" evidence="8">
    <location>
        <begin position="398"/>
        <end position="415"/>
    </location>
</feature>
<dbReference type="Gene3D" id="1.10.4160.10">
    <property type="entry name" value="Hydantoin permease"/>
    <property type="match status" value="1"/>
</dbReference>
<dbReference type="PIRSF" id="PIRSF002744">
    <property type="entry name" value="Pur-cyt_permease"/>
    <property type="match status" value="1"/>
</dbReference>
<protein>
    <submittedName>
        <fullName evidence="9">Cytosine permease</fullName>
    </submittedName>
</protein>
<feature type="transmembrane region" description="Helical" evidence="8">
    <location>
        <begin position="54"/>
        <end position="78"/>
    </location>
</feature>
<evidence type="ECO:0000313" key="10">
    <source>
        <dbReference type="Proteomes" id="UP001177120"/>
    </source>
</evidence>
<name>A0ABS2WKA5_9BACL</name>
<dbReference type="Pfam" id="PF02133">
    <property type="entry name" value="Transp_cyt_pur"/>
    <property type="match status" value="1"/>
</dbReference>
<accession>A0ABS2WKA5</accession>
<dbReference type="Proteomes" id="UP001177120">
    <property type="component" value="Unassembled WGS sequence"/>
</dbReference>
<keyword evidence="4 8" id="KW-0812">Transmembrane</keyword>
<dbReference type="InterPro" id="IPR026030">
    <property type="entry name" value="Pur-cyt_permease_Fcy2/21/22"/>
</dbReference>
<comment type="subcellular location">
    <subcellularLocation>
        <location evidence="1">Membrane</location>
        <topology evidence="1">Multi-pass membrane protein</topology>
    </subcellularLocation>
</comment>
<dbReference type="InterPro" id="IPR030191">
    <property type="entry name" value="CodB"/>
</dbReference>
<keyword evidence="3 7" id="KW-0813">Transport</keyword>